<keyword evidence="1" id="KW-0677">Repeat</keyword>
<dbReference type="Proteomes" id="UP000308652">
    <property type="component" value="Unassembled WGS sequence"/>
</dbReference>
<evidence type="ECO:0000256" key="1">
    <source>
        <dbReference type="ARBA" id="ARBA00022737"/>
    </source>
</evidence>
<reference evidence="4 5" key="1">
    <citation type="journal article" date="2019" name="Nat. Ecol. Evol.">
        <title>Megaphylogeny resolves global patterns of mushroom evolution.</title>
        <authorList>
            <person name="Varga T."/>
            <person name="Krizsan K."/>
            <person name="Foldi C."/>
            <person name="Dima B."/>
            <person name="Sanchez-Garcia M."/>
            <person name="Sanchez-Ramirez S."/>
            <person name="Szollosi G.J."/>
            <person name="Szarkandi J.G."/>
            <person name="Papp V."/>
            <person name="Albert L."/>
            <person name="Andreopoulos W."/>
            <person name="Angelini C."/>
            <person name="Antonin V."/>
            <person name="Barry K.W."/>
            <person name="Bougher N.L."/>
            <person name="Buchanan P."/>
            <person name="Buyck B."/>
            <person name="Bense V."/>
            <person name="Catcheside P."/>
            <person name="Chovatia M."/>
            <person name="Cooper J."/>
            <person name="Damon W."/>
            <person name="Desjardin D."/>
            <person name="Finy P."/>
            <person name="Geml J."/>
            <person name="Haridas S."/>
            <person name="Hughes K."/>
            <person name="Justo A."/>
            <person name="Karasinski D."/>
            <person name="Kautmanova I."/>
            <person name="Kiss B."/>
            <person name="Kocsube S."/>
            <person name="Kotiranta H."/>
            <person name="LaButti K.M."/>
            <person name="Lechner B.E."/>
            <person name="Liimatainen K."/>
            <person name="Lipzen A."/>
            <person name="Lukacs Z."/>
            <person name="Mihaltcheva S."/>
            <person name="Morgado L.N."/>
            <person name="Niskanen T."/>
            <person name="Noordeloos M.E."/>
            <person name="Ohm R.A."/>
            <person name="Ortiz-Santana B."/>
            <person name="Ovrebo C."/>
            <person name="Racz N."/>
            <person name="Riley R."/>
            <person name="Savchenko A."/>
            <person name="Shiryaev A."/>
            <person name="Soop K."/>
            <person name="Spirin V."/>
            <person name="Szebenyi C."/>
            <person name="Tomsovsky M."/>
            <person name="Tulloss R.E."/>
            <person name="Uehling J."/>
            <person name="Grigoriev I.V."/>
            <person name="Vagvolgyi C."/>
            <person name="Papp T."/>
            <person name="Martin F.M."/>
            <person name="Miettinen O."/>
            <person name="Hibbett D.S."/>
            <person name="Nagy L.G."/>
        </authorList>
    </citation>
    <scope>NUCLEOTIDE SEQUENCE [LARGE SCALE GENOMIC DNA]</scope>
    <source>
        <strain evidence="4 5">CBS 166.37</strain>
    </source>
</reference>
<evidence type="ECO:0000256" key="2">
    <source>
        <dbReference type="ARBA" id="ARBA00023043"/>
    </source>
</evidence>
<evidence type="ECO:0000313" key="5">
    <source>
        <dbReference type="Proteomes" id="UP000308652"/>
    </source>
</evidence>
<evidence type="ECO:0000256" key="3">
    <source>
        <dbReference type="PROSITE-ProRule" id="PRU00023"/>
    </source>
</evidence>
<name>A0A5C3MKW5_9AGAR</name>
<feature type="repeat" description="ANK" evidence="3">
    <location>
        <begin position="78"/>
        <end position="99"/>
    </location>
</feature>
<keyword evidence="5" id="KW-1185">Reference proteome</keyword>
<dbReference type="InterPro" id="IPR002110">
    <property type="entry name" value="Ankyrin_rpt"/>
</dbReference>
<dbReference type="PANTHER" id="PTHR24178:SF9">
    <property type="entry name" value="ANK_REP_REGION DOMAIN-CONTAINING PROTEIN"/>
    <property type="match status" value="1"/>
</dbReference>
<dbReference type="InterPro" id="IPR036770">
    <property type="entry name" value="Ankyrin_rpt-contain_sf"/>
</dbReference>
<dbReference type="SUPFAM" id="SSF48403">
    <property type="entry name" value="Ankyrin repeat"/>
    <property type="match status" value="1"/>
</dbReference>
<proteinExistence type="predicted"/>
<feature type="non-terminal residue" evidence="4">
    <location>
        <position position="190"/>
    </location>
</feature>
<dbReference type="STRING" id="68775.A0A5C3MKW5"/>
<dbReference type="PANTHER" id="PTHR24178">
    <property type="entry name" value="MOLTING PROTEIN MLT-4"/>
    <property type="match status" value="1"/>
</dbReference>
<accession>A0A5C3MKW5</accession>
<gene>
    <name evidence="4" type="ORF">BDQ12DRAFT_621534</name>
</gene>
<dbReference type="OrthoDB" id="10057496at2759"/>
<dbReference type="PROSITE" id="PS50297">
    <property type="entry name" value="ANK_REP_REGION"/>
    <property type="match status" value="1"/>
</dbReference>
<keyword evidence="2 3" id="KW-0040">ANK repeat</keyword>
<dbReference type="Pfam" id="PF12796">
    <property type="entry name" value="Ank_2"/>
    <property type="match status" value="1"/>
</dbReference>
<dbReference type="AlphaFoldDB" id="A0A5C3MKW5"/>
<sequence>MTAPNDEQRDELLLSCRYGDLEDVQQFVKDFGEQCLADVRDDNENCILHMICGNGHIDTLEYLLPIIPPSLLSSQNQSGSTPLHWAAVNTHLNVAKKLVGFKDGPGVDLIDIKNTAGHSPLAEAELAGWDEGAKWMVEVMNLGPEKLGDTPGGDAEEDVDAAEVLERDIEVEIEDADGQVAKMTISGASS</sequence>
<dbReference type="SMART" id="SM00248">
    <property type="entry name" value="ANK"/>
    <property type="match status" value="2"/>
</dbReference>
<organism evidence="4 5">
    <name type="scientific">Crucibulum laeve</name>
    <dbReference type="NCBI Taxonomy" id="68775"/>
    <lineage>
        <taxon>Eukaryota</taxon>
        <taxon>Fungi</taxon>
        <taxon>Dikarya</taxon>
        <taxon>Basidiomycota</taxon>
        <taxon>Agaricomycotina</taxon>
        <taxon>Agaricomycetes</taxon>
        <taxon>Agaricomycetidae</taxon>
        <taxon>Agaricales</taxon>
        <taxon>Agaricineae</taxon>
        <taxon>Nidulariaceae</taxon>
        <taxon>Crucibulum</taxon>
    </lineage>
</organism>
<protein>
    <submittedName>
        <fullName evidence="4">Uncharacterized protein</fullName>
    </submittedName>
</protein>
<dbReference type="PROSITE" id="PS50088">
    <property type="entry name" value="ANK_REPEAT"/>
    <property type="match status" value="1"/>
</dbReference>
<dbReference type="Gene3D" id="1.25.40.20">
    <property type="entry name" value="Ankyrin repeat-containing domain"/>
    <property type="match status" value="1"/>
</dbReference>
<evidence type="ECO:0000313" key="4">
    <source>
        <dbReference type="EMBL" id="TFK44986.1"/>
    </source>
</evidence>
<dbReference type="EMBL" id="ML213590">
    <property type="protein sequence ID" value="TFK44986.1"/>
    <property type="molecule type" value="Genomic_DNA"/>
</dbReference>